<organism evidence="3 4">
    <name type="scientific">Trypanosoma rangeli</name>
    <dbReference type="NCBI Taxonomy" id="5698"/>
    <lineage>
        <taxon>Eukaryota</taxon>
        <taxon>Discoba</taxon>
        <taxon>Euglenozoa</taxon>
        <taxon>Kinetoplastea</taxon>
        <taxon>Metakinetoplastina</taxon>
        <taxon>Trypanosomatida</taxon>
        <taxon>Trypanosomatidae</taxon>
        <taxon>Trypanosoma</taxon>
        <taxon>Herpetosoma</taxon>
    </lineage>
</organism>
<dbReference type="AlphaFoldDB" id="A0A3R7KXM9"/>
<keyword evidence="2" id="KW-0472">Membrane</keyword>
<dbReference type="GeneID" id="40324663"/>
<feature type="transmembrane region" description="Helical" evidence="2">
    <location>
        <begin position="87"/>
        <end position="110"/>
    </location>
</feature>
<dbReference type="EMBL" id="MKGL01000013">
    <property type="protein sequence ID" value="RNF11747.1"/>
    <property type="molecule type" value="Genomic_DNA"/>
</dbReference>
<evidence type="ECO:0000313" key="3">
    <source>
        <dbReference type="EMBL" id="RNF11747.1"/>
    </source>
</evidence>
<keyword evidence="4" id="KW-1185">Reference proteome</keyword>
<accession>A0A3R7KXM9</accession>
<comment type="caution">
    <text evidence="3">The sequence shown here is derived from an EMBL/GenBank/DDBJ whole genome shotgun (WGS) entry which is preliminary data.</text>
</comment>
<dbReference type="OrthoDB" id="341486at2759"/>
<feature type="region of interest" description="Disordered" evidence="1">
    <location>
        <begin position="519"/>
        <end position="554"/>
    </location>
</feature>
<dbReference type="RefSeq" id="XP_029242354.1">
    <property type="nucleotide sequence ID" value="XM_029377799.1"/>
</dbReference>
<keyword evidence="2" id="KW-1133">Transmembrane helix</keyword>
<sequence length="673" mass="72123">MKYFSCQPDTHNGFGVLIGHTLTYFTVECSDSEGVGSSSGGDSPAASVNDKGALRVCAQHRVTLPHDFGAAPQCFSMANRSLYGFDMAIVGASTGVLAVVVMPTSGVVYLPGRSPASLCTRPAAAAAAARQGDHRAVSRLRSQSSTSTIGPSFPSPLSLEQSAGLDYGVGTITWMRDKPLVFVGLMSGRVEWYHVTIADPKHQPETVKGCADTAAEATVDECFLKGKSRVEQQSRVALCAEVESAATLAADPTLPSSIWMHNNFARRGGTRRTHDNGDGEGVRIRLQLSCALHETGAFLTSDWFLATGFVVAGAERAIYVFSTEQPGAPLYSVMHVGCSFLACHPFLPILACLSFGRSTGKGMRPDACVLHVFEWTAGGTLSLAAEKRTFHKVPRQDVYYSCSWKFSADEQLAICNLEEGTVHVLHLAKVEKVLETPPQEDTGATATLSAALPQPVYTFTREREGQLPLHSLVNIEFISAAMHAMPEITPWINALPSHTTRGALLREHMLAERMLRFPGTRNKEHPPRDGKAAARRTRAQCGAGGRHRRGREGYSGCGSASHADVCFLEAADEEAGIRQGVGAFSRLIGVNYAGEITAVPLVEDAKFTILGTGRFAVGVCASVFLAGGKSDPSDVEQRMKRRPGDRLRRSCLCQRAGAACVQRPVGRGPTCLV</sequence>
<protein>
    <submittedName>
        <fullName evidence="3">Uncharacterized protein</fullName>
    </submittedName>
</protein>
<evidence type="ECO:0000313" key="4">
    <source>
        <dbReference type="Proteomes" id="UP000283634"/>
    </source>
</evidence>
<dbReference type="Proteomes" id="UP000283634">
    <property type="component" value="Unassembled WGS sequence"/>
</dbReference>
<name>A0A3R7KXM9_TRYRA</name>
<reference evidence="3 4" key="1">
    <citation type="journal article" date="2018" name="BMC Genomics">
        <title>Genomic comparison of Trypanosoma conorhini and Trypanosoma rangeli to Trypanosoma cruzi strains of high and low virulence.</title>
        <authorList>
            <person name="Bradwell K.R."/>
            <person name="Koparde V.N."/>
            <person name="Matveyev A.V."/>
            <person name="Serrano M.G."/>
            <person name="Alves J.M."/>
            <person name="Parikh H."/>
            <person name="Huang B."/>
            <person name="Lee V."/>
            <person name="Espinosa-Alvarez O."/>
            <person name="Ortiz P.A."/>
            <person name="Costa-Martins A.G."/>
            <person name="Teixeira M.M."/>
            <person name="Buck G.A."/>
        </authorList>
    </citation>
    <scope>NUCLEOTIDE SEQUENCE [LARGE SCALE GENOMIC DNA]</scope>
    <source>
        <strain evidence="3 4">AM80</strain>
    </source>
</reference>
<proteinExistence type="predicted"/>
<evidence type="ECO:0000256" key="1">
    <source>
        <dbReference type="SAM" id="MobiDB-lite"/>
    </source>
</evidence>
<keyword evidence="2" id="KW-0812">Transmembrane</keyword>
<evidence type="ECO:0000256" key="2">
    <source>
        <dbReference type="SAM" id="Phobius"/>
    </source>
</evidence>
<feature type="compositionally biased region" description="Basic and acidic residues" evidence="1">
    <location>
        <begin position="519"/>
        <end position="532"/>
    </location>
</feature>
<gene>
    <name evidence="3" type="ORF">TraAM80_00730</name>
</gene>